<dbReference type="Pfam" id="PF23436">
    <property type="entry name" value="RabGap-TBC_2"/>
    <property type="match status" value="1"/>
</dbReference>
<dbReference type="PROSITE" id="PS50086">
    <property type="entry name" value="TBC_RABGAP"/>
    <property type="match status" value="1"/>
</dbReference>
<dbReference type="SUPFAM" id="SSF47923">
    <property type="entry name" value="Ypt/Rab-GAP domain of gyp1p"/>
    <property type="match status" value="1"/>
</dbReference>
<dbReference type="InterPro" id="IPR035969">
    <property type="entry name" value="Rab-GAP_TBC_sf"/>
</dbReference>
<dbReference type="FunFam" id="1.10.472.80:FF:000027">
    <property type="entry name" value="GTPase activating protein (Evi5)"/>
    <property type="match status" value="1"/>
</dbReference>
<dbReference type="EMBL" id="RBNI01019663">
    <property type="protein sequence ID" value="RUO96789.1"/>
    <property type="molecule type" value="Genomic_DNA"/>
</dbReference>
<dbReference type="PANTHER" id="PTHR47219:SF9">
    <property type="entry name" value="GTPASE ACTIVATING PROTEIN AND CENTROSOME-ASSOCIATED, ISOFORM B"/>
    <property type="match status" value="1"/>
</dbReference>
<proteinExistence type="predicted"/>
<gene>
    <name evidence="1" type="ORF">BC936DRAFT_141445</name>
</gene>
<dbReference type="Proteomes" id="UP000268093">
    <property type="component" value="Unassembled WGS sequence"/>
</dbReference>
<protein>
    <submittedName>
        <fullName evidence="1">Rab-GTPase-TBC domain-containing protein</fullName>
    </submittedName>
</protein>
<organism evidence="1 2">
    <name type="scientific">Jimgerdemannia flammicorona</name>
    <dbReference type="NCBI Taxonomy" id="994334"/>
    <lineage>
        <taxon>Eukaryota</taxon>
        <taxon>Fungi</taxon>
        <taxon>Fungi incertae sedis</taxon>
        <taxon>Mucoromycota</taxon>
        <taxon>Mucoromycotina</taxon>
        <taxon>Endogonomycetes</taxon>
        <taxon>Endogonales</taxon>
        <taxon>Endogonaceae</taxon>
        <taxon>Jimgerdemannia</taxon>
    </lineage>
</organism>
<dbReference type="InterPro" id="IPR000195">
    <property type="entry name" value="Rab-GAP-TBC_dom"/>
</dbReference>
<reference evidence="1 2" key="1">
    <citation type="journal article" date="2018" name="New Phytol.">
        <title>Phylogenomics of Endogonaceae and evolution of mycorrhizas within Mucoromycota.</title>
        <authorList>
            <person name="Chang Y."/>
            <person name="Desiro A."/>
            <person name="Na H."/>
            <person name="Sandor L."/>
            <person name="Lipzen A."/>
            <person name="Clum A."/>
            <person name="Barry K."/>
            <person name="Grigoriev I.V."/>
            <person name="Martin F.M."/>
            <person name="Stajich J.E."/>
            <person name="Smith M.E."/>
            <person name="Bonito G."/>
            <person name="Spatafora J.W."/>
        </authorList>
    </citation>
    <scope>NUCLEOTIDE SEQUENCE [LARGE SCALE GENOMIC DNA]</scope>
    <source>
        <strain evidence="1 2">GMNB39</strain>
    </source>
</reference>
<keyword evidence="2" id="KW-1185">Reference proteome</keyword>
<dbReference type="OrthoDB" id="295078at2759"/>
<dbReference type="GO" id="GO:0031267">
    <property type="term" value="F:small GTPase binding"/>
    <property type="evidence" value="ECO:0007669"/>
    <property type="project" value="TreeGrafter"/>
</dbReference>
<dbReference type="PANTHER" id="PTHR47219">
    <property type="entry name" value="RAB GTPASE-ACTIVATING PROTEIN 1-LIKE"/>
    <property type="match status" value="1"/>
</dbReference>
<dbReference type="InterPro" id="IPR050302">
    <property type="entry name" value="Rab_GAP_TBC_domain"/>
</dbReference>
<dbReference type="SMART" id="SM00164">
    <property type="entry name" value="TBC"/>
    <property type="match status" value="1"/>
</dbReference>
<comment type="caution">
    <text evidence="1">The sequence shown here is derived from an EMBL/GenBank/DDBJ whole genome shotgun (WGS) entry which is preliminary data.</text>
</comment>
<name>A0A433A282_9FUNG</name>
<evidence type="ECO:0000313" key="2">
    <source>
        <dbReference type="Proteomes" id="UP000268093"/>
    </source>
</evidence>
<sequence>MPDDEAFCVLVRMMNNYGMRSHFTPQMEGLHLRLYQFDALVEEHLPHVARHLNQQGIRSTMYASQWFMTLFAYKFPLNLVFRIYDIIFAEGIEAIFRFALAILKRNEAHILGLDFEGLLNFLKNGLFDEYKSDARRFVTDAYAIKITAKRLERLTKDYDRDVQKSSAEAEALDMLRKANRQLSDHVKRLESSMAALNREHVEIANQLITTKLELAKKHDENDTLQHQVLEMRRTVDAMPFEIEARCKEELEILVAKNVALVQRNSALEDQLAYMENMVIDMKMKFAESENESEGLRRKLTDFKKMMGA</sequence>
<dbReference type="GO" id="GO:0005096">
    <property type="term" value="F:GTPase activator activity"/>
    <property type="evidence" value="ECO:0007669"/>
    <property type="project" value="TreeGrafter"/>
</dbReference>
<evidence type="ECO:0000313" key="1">
    <source>
        <dbReference type="EMBL" id="RUO96789.1"/>
    </source>
</evidence>
<accession>A0A433A282</accession>
<dbReference type="AlphaFoldDB" id="A0A433A282"/>
<dbReference type="Gene3D" id="1.10.472.80">
    <property type="entry name" value="Ypt/Rab-GAP domain of gyp1p, domain 3"/>
    <property type="match status" value="1"/>
</dbReference>